<evidence type="ECO:0000313" key="2">
    <source>
        <dbReference type="Proteomes" id="UP000248410"/>
    </source>
</evidence>
<keyword evidence="2" id="KW-1185">Reference proteome</keyword>
<sequence length="397" mass="45891">MSDLMDKIKADQCVTVYGDFNADNFMKPLYILDPLGYLKIRRNLAWNLYFKISRQYSDPIRSMYFVIYEIASIVREMNFRNINMNFALPSILDKINTSLKLAWKDNTISIKDPINIEIDIDLYKMIKSSIENDFDIEILNQKREVKNQLDLYKLSNVKGLALVSAFSYENGKIKMQLNLNYSPPNKGLNREISADELNRILRITAKEVNEKSIDTHSSLEEFMIDLIESLIEPILSEIKENIANKLGFKEVVYIPSCRPFILNAEESALNSEEIAQLFTDSCQTAINRIRSGKSNFFENYGFEYLKNSNGIVIYEDKPVINATKYIKSISALILELNSIKDQSLVIIENPEEYSTEDKYTLIINILKKLLEKGNKILVITYNRNFLDSLKAIKCHVK</sequence>
<dbReference type="AlphaFoldDB" id="A0A2U9IN49"/>
<protein>
    <submittedName>
        <fullName evidence="1">Uncharacterized protein</fullName>
    </submittedName>
</protein>
<name>A0A2U9IN49_9CREN</name>
<proteinExistence type="predicted"/>
<dbReference type="RefSeq" id="WP_110380348.1">
    <property type="nucleotide sequence ID" value="NZ_CP029288.2"/>
</dbReference>
<dbReference type="EMBL" id="CP029288">
    <property type="protein sequence ID" value="AWR97458.1"/>
    <property type="molecule type" value="Genomic_DNA"/>
</dbReference>
<organism evidence="1 2">
    <name type="scientific">Acidianus sulfidivorans JP7</name>
    <dbReference type="NCBI Taxonomy" id="619593"/>
    <lineage>
        <taxon>Archaea</taxon>
        <taxon>Thermoproteota</taxon>
        <taxon>Thermoprotei</taxon>
        <taxon>Sulfolobales</taxon>
        <taxon>Sulfolobaceae</taxon>
        <taxon>Acidianus</taxon>
    </lineage>
</organism>
<gene>
    <name evidence="1" type="ORF">DFR86_07790</name>
</gene>
<dbReference type="KEGG" id="asul:DFR86_07790"/>
<dbReference type="GeneID" id="36837861"/>
<evidence type="ECO:0000313" key="1">
    <source>
        <dbReference type="EMBL" id="AWR97458.1"/>
    </source>
</evidence>
<dbReference type="OrthoDB" id="43719at2157"/>
<accession>A0A2U9IN49</accession>
<dbReference type="Proteomes" id="UP000248410">
    <property type="component" value="Chromosome"/>
</dbReference>
<reference evidence="1 2" key="1">
    <citation type="submission" date="2018-05" db="EMBL/GenBank/DDBJ databases">
        <title>Complete Genome Sequences of Extremely Thermoacidophilic, Metal-Mobilizing Type-Strain Members of the Archaeal Family Sulfolobaceae: Acidianus brierleyi DSM-1651T, Acidianus sulfidivorans DSM-18786T, Metallosphaera hakonensis DSM-7519T, and Metallosphaera prunae DSM-10039T.</title>
        <authorList>
            <person name="Counts J.A."/>
            <person name="Kelly R.M."/>
        </authorList>
    </citation>
    <scope>NUCLEOTIDE SEQUENCE [LARGE SCALE GENOMIC DNA]</scope>
    <source>
        <strain evidence="1 2">JP7</strain>
    </source>
</reference>